<dbReference type="Proteomes" id="UP001165044">
    <property type="component" value="Unassembled WGS sequence"/>
</dbReference>
<evidence type="ECO:0000313" key="2">
    <source>
        <dbReference type="Proteomes" id="UP001165044"/>
    </source>
</evidence>
<keyword evidence="2" id="KW-1185">Reference proteome</keyword>
<proteinExistence type="predicted"/>
<protein>
    <submittedName>
        <fullName evidence="1">Uncharacterized protein</fullName>
    </submittedName>
</protein>
<sequence>MRLGALFLISAALAAAPPSEPVAAAQGHPGLPWERASPLAWQAEPWVAPATEAGLPAASAGPMTVLLTGDGTLRVSDARGLIRLLAGLPGRPLRTWRDGGVPLEAAWGTWGFPTDSPLAQGLGGLRWGAEDFRPFLRGLLWVLEDGEGFLTVVHPATARLVHLPLPPGRDLRIRFLPDRLEVAAGDVEKGAPRQWSIPWMGLLPRLAALGPRPDPPKVGTALAPFPKD</sequence>
<organism evidence="1 2">
    <name type="scientific">Geothrix edaphica</name>
    <dbReference type="NCBI Taxonomy" id="2927976"/>
    <lineage>
        <taxon>Bacteria</taxon>
        <taxon>Pseudomonadati</taxon>
        <taxon>Acidobacteriota</taxon>
        <taxon>Holophagae</taxon>
        <taxon>Holophagales</taxon>
        <taxon>Holophagaceae</taxon>
        <taxon>Geothrix</taxon>
    </lineage>
</organism>
<gene>
    <name evidence="1" type="ORF">GETHED_03790</name>
</gene>
<evidence type="ECO:0000313" key="1">
    <source>
        <dbReference type="EMBL" id="GLH66015.1"/>
    </source>
</evidence>
<name>A0ABQ5PV61_9BACT</name>
<dbReference type="RefSeq" id="WP_285606104.1">
    <property type="nucleotide sequence ID" value="NZ_BSDC01000001.1"/>
</dbReference>
<reference evidence="1" key="1">
    <citation type="journal article" date="2023" name="Antonie Van Leeuwenhoek">
        <title>Mesoterricola silvestris gen. nov., sp. nov., Mesoterricola sediminis sp. nov., Geothrix oryzae sp. nov., Geothrix edaphica sp. nov., Geothrix rubra sp. nov., and Geothrix limicola sp. nov., six novel members of Acidobacteriota isolated from soils.</title>
        <authorList>
            <person name="Itoh H."/>
            <person name="Sugisawa Y."/>
            <person name="Mise K."/>
            <person name="Xu Z."/>
            <person name="Kuniyasu M."/>
            <person name="Ushijima N."/>
            <person name="Kawano K."/>
            <person name="Kobayashi E."/>
            <person name="Shiratori Y."/>
            <person name="Masuda Y."/>
            <person name="Senoo K."/>
        </authorList>
    </citation>
    <scope>NUCLEOTIDE SEQUENCE</scope>
    <source>
        <strain evidence="1">Red802</strain>
    </source>
</reference>
<dbReference type="EMBL" id="BSDC01000001">
    <property type="protein sequence ID" value="GLH66015.1"/>
    <property type="molecule type" value="Genomic_DNA"/>
</dbReference>
<comment type="caution">
    <text evidence="1">The sequence shown here is derived from an EMBL/GenBank/DDBJ whole genome shotgun (WGS) entry which is preliminary data.</text>
</comment>
<accession>A0ABQ5PV61</accession>